<dbReference type="Gramene" id="HORVU.MOREX.r3.2HG0150110.1">
    <property type="protein sequence ID" value="HORVU.MOREX.r3.2HG0150110.1.CDS1"/>
    <property type="gene ID" value="HORVU.MOREX.r3.2HG0150110"/>
</dbReference>
<accession>A0A8I6WK60</accession>
<dbReference type="Proteomes" id="UP000011116">
    <property type="component" value="Chromosome 2H"/>
</dbReference>
<reference evidence="2" key="3">
    <citation type="submission" date="2022-01" db="UniProtKB">
        <authorList>
            <consortium name="EnsemblPlants"/>
        </authorList>
    </citation>
    <scope>IDENTIFICATION</scope>
    <source>
        <strain evidence="2">subsp. vulgare</strain>
    </source>
</reference>
<dbReference type="EnsemblPlants" id="HORVU.MOREX.r3.2HG0150110.1">
    <property type="protein sequence ID" value="HORVU.MOREX.r3.2HG0150110.1.CDS1"/>
    <property type="gene ID" value="HORVU.MOREX.r3.2HG0150110"/>
</dbReference>
<sequence>MDGQRCLLGEVLLSGNLPRIFDMPFLAAHLEGMGPAEGQVLSLACEPRPMLDRGQTRSPRPPPSHSLPALRPRAGDHPTPATHLPLRAASLARGPFLAAPTTPPSSLRKALRSATLLVPWMIWKHRNACVFDHITPSLAKLSDRIKDEMRCWARAGDKGLRVVLPPSWDVH</sequence>
<reference evidence="2" key="2">
    <citation type="submission" date="2020-10" db="EMBL/GenBank/DDBJ databases">
        <authorList>
            <person name="Scholz U."/>
            <person name="Mascher M."/>
            <person name="Fiebig A."/>
        </authorList>
    </citation>
    <scope>NUCLEOTIDE SEQUENCE [LARGE SCALE GENOMIC DNA]</scope>
    <source>
        <strain evidence="2">cv. Morex</strain>
    </source>
</reference>
<feature type="region of interest" description="Disordered" evidence="1">
    <location>
        <begin position="50"/>
        <end position="82"/>
    </location>
</feature>
<organism evidence="2 3">
    <name type="scientific">Hordeum vulgare subsp. vulgare</name>
    <name type="common">Domesticated barley</name>
    <dbReference type="NCBI Taxonomy" id="112509"/>
    <lineage>
        <taxon>Eukaryota</taxon>
        <taxon>Viridiplantae</taxon>
        <taxon>Streptophyta</taxon>
        <taxon>Embryophyta</taxon>
        <taxon>Tracheophyta</taxon>
        <taxon>Spermatophyta</taxon>
        <taxon>Magnoliopsida</taxon>
        <taxon>Liliopsida</taxon>
        <taxon>Poales</taxon>
        <taxon>Poaceae</taxon>
        <taxon>BOP clade</taxon>
        <taxon>Pooideae</taxon>
        <taxon>Triticodae</taxon>
        <taxon>Triticeae</taxon>
        <taxon>Hordeinae</taxon>
        <taxon>Hordeum</taxon>
    </lineage>
</organism>
<name>A0A8I6WK60_HORVV</name>
<evidence type="ECO:0000313" key="2">
    <source>
        <dbReference type="EnsemblPlants" id="HORVU.MOREX.r3.2HG0150110.1.CDS1"/>
    </source>
</evidence>
<evidence type="ECO:0000313" key="3">
    <source>
        <dbReference type="Proteomes" id="UP000011116"/>
    </source>
</evidence>
<dbReference type="Gramene" id="HORVU.MOREX.r2.2HG0123360.1">
    <property type="protein sequence ID" value="HORVU.MOREX.r2.2HG0123360.1.CDS.1"/>
    <property type="gene ID" value="HORVU.MOREX.r2.2HG0123360"/>
</dbReference>
<evidence type="ECO:0000256" key="1">
    <source>
        <dbReference type="SAM" id="MobiDB-lite"/>
    </source>
</evidence>
<keyword evidence="3" id="KW-1185">Reference proteome</keyword>
<proteinExistence type="predicted"/>
<reference evidence="3" key="1">
    <citation type="journal article" date="2012" name="Nature">
        <title>A physical, genetic and functional sequence assembly of the barley genome.</title>
        <authorList>
            <consortium name="The International Barley Genome Sequencing Consortium"/>
            <person name="Mayer K.F."/>
            <person name="Waugh R."/>
            <person name="Brown J.W."/>
            <person name="Schulman A."/>
            <person name="Langridge P."/>
            <person name="Platzer M."/>
            <person name="Fincher G.B."/>
            <person name="Muehlbauer G.J."/>
            <person name="Sato K."/>
            <person name="Close T.J."/>
            <person name="Wise R.P."/>
            <person name="Stein N."/>
        </authorList>
    </citation>
    <scope>NUCLEOTIDE SEQUENCE [LARGE SCALE GENOMIC DNA]</scope>
    <source>
        <strain evidence="3">cv. Morex</strain>
    </source>
</reference>
<dbReference type="AlphaFoldDB" id="A0A8I6WK60"/>
<protein>
    <submittedName>
        <fullName evidence="2">Uncharacterized protein</fullName>
    </submittedName>
</protein>